<evidence type="ECO:0000259" key="1">
    <source>
        <dbReference type="Pfam" id="PF10120"/>
    </source>
</evidence>
<proteinExistence type="predicted"/>
<dbReference type="InterPro" id="IPR019293">
    <property type="entry name" value="ThiN"/>
</dbReference>
<reference evidence="2" key="1">
    <citation type="journal article" date="2014" name="Front. Microbiol.">
        <title>High frequency of phylogenetically diverse reductive dehalogenase-homologous genes in deep subseafloor sedimentary metagenomes.</title>
        <authorList>
            <person name="Kawai M."/>
            <person name="Futagami T."/>
            <person name="Toyoda A."/>
            <person name="Takaki Y."/>
            <person name="Nishi S."/>
            <person name="Hori S."/>
            <person name="Arai W."/>
            <person name="Tsubouchi T."/>
            <person name="Morono Y."/>
            <person name="Uchiyama I."/>
            <person name="Ito T."/>
            <person name="Fujiyama A."/>
            <person name="Inagaki F."/>
            <person name="Takami H."/>
        </authorList>
    </citation>
    <scope>NUCLEOTIDE SEQUENCE</scope>
    <source>
        <strain evidence="2">Expedition CK06-06</strain>
    </source>
</reference>
<evidence type="ECO:0000313" key="2">
    <source>
        <dbReference type="EMBL" id="GAG55848.1"/>
    </source>
</evidence>
<accession>X0Z626</accession>
<dbReference type="Pfam" id="PF10120">
    <property type="entry name" value="ThiN"/>
    <property type="match status" value="1"/>
</dbReference>
<gene>
    <name evidence="2" type="ORF">S01H4_16622</name>
</gene>
<dbReference type="AlphaFoldDB" id="X0Z626"/>
<sequence length="59" mass="6868">MNPLMLQWLIKEYINKTGIKEIPDIIWDTGAKGKEPMIRLFGKNSKDIITKLRKIISLI</sequence>
<dbReference type="Gene3D" id="3.40.225.10">
    <property type="entry name" value="Class II aldolase/adducin N-terminal domain"/>
    <property type="match status" value="1"/>
</dbReference>
<name>X0Z626_9ZZZZ</name>
<dbReference type="EMBL" id="BART01007294">
    <property type="protein sequence ID" value="GAG55848.1"/>
    <property type="molecule type" value="Genomic_DNA"/>
</dbReference>
<protein>
    <recommendedName>
        <fullName evidence="1">Thiamine-phosphate synthase ThiN domain-containing protein</fullName>
    </recommendedName>
</protein>
<feature type="domain" description="Thiamine-phosphate synthase ThiN" evidence="1">
    <location>
        <begin position="6"/>
        <end position="54"/>
    </location>
</feature>
<dbReference type="InterPro" id="IPR036409">
    <property type="entry name" value="Aldolase_II/adducin_N_sf"/>
</dbReference>
<organism evidence="2">
    <name type="scientific">marine sediment metagenome</name>
    <dbReference type="NCBI Taxonomy" id="412755"/>
    <lineage>
        <taxon>unclassified sequences</taxon>
        <taxon>metagenomes</taxon>
        <taxon>ecological metagenomes</taxon>
    </lineage>
</organism>
<dbReference type="SUPFAM" id="SSF53639">
    <property type="entry name" value="AraD/HMP-PK domain-like"/>
    <property type="match status" value="1"/>
</dbReference>
<comment type="caution">
    <text evidence="2">The sequence shown here is derived from an EMBL/GenBank/DDBJ whole genome shotgun (WGS) entry which is preliminary data.</text>
</comment>